<proteinExistence type="predicted"/>
<feature type="region of interest" description="Disordered" evidence="1">
    <location>
        <begin position="372"/>
        <end position="411"/>
    </location>
</feature>
<evidence type="ECO:0000256" key="1">
    <source>
        <dbReference type="SAM" id="MobiDB-lite"/>
    </source>
</evidence>
<organism evidence="2 3">
    <name type="scientific">Mycena sanguinolenta</name>
    <dbReference type="NCBI Taxonomy" id="230812"/>
    <lineage>
        <taxon>Eukaryota</taxon>
        <taxon>Fungi</taxon>
        <taxon>Dikarya</taxon>
        <taxon>Basidiomycota</taxon>
        <taxon>Agaricomycotina</taxon>
        <taxon>Agaricomycetes</taxon>
        <taxon>Agaricomycetidae</taxon>
        <taxon>Agaricales</taxon>
        <taxon>Marasmiineae</taxon>
        <taxon>Mycenaceae</taxon>
        <taxon>Mycena</taxon>
    </lineage>
</organism>
<accession>A0A8H7D6Q8</accession>
<comment type="caution">
    <text evidence="2">The sequence shown here is derived from an EMBL/GenBank/DDBJ whole genome shotgun (WGS) entry which is preliminary data.</text>
</comment>
<dbReference type="EMBL" id="JACAZH010000007">
    <property type="protein sequence ID" value="KAF7363430.1"/>
    <property type="molecule type" value="Genomic_DNA"/>
</dbReference>
<evidence type="ECO:0000313" key="2">
    <source>
        <dbReference type="EMBL" id="KAF7363430.1"/>
    </source>
</evidence>
<sequence>MADYQATHPIDSGYSLNNGPTNMGNYGPGQYQEYQNAGGSMGTSMYAMADYGTYGDQYRTDINPYANGGEHSYPYSLTNQPEPVTTRTQNYPPDLAVLTQINNRLQALEAKASNDAKTAAQQTQKTDADNRQEELKKKQRRALVQALVRRLSRALLGLGINEAGKRLTDLPHSLKPGEEPDFLADGVTLKAHPDWSGGVSDPVNIAFCIRVKNLVMDKVAKDNLLPQPLFGNPSDTNVMEMVKQYYDTLRKEYKAQNFEEGKVKKTHKRTQGKHRGRKVEKAKDCREAVERFCEIHGEQNTEGAYEAIQTDDMSSEHSDCGNVPKDVFEAHRKRSGGGDNGWEVRRKLWRSGWFNLYLAHLKTIKRQMREEAYQDKNGSSKGKATRVPRFRGLSANNNNSDPAPRRGRKGRKLYEAMVSPEWLKKEGKTYEEVGAVAHPPKLTIFNLQLTKDGLHDTELAYLADDESA</sequence>
<feature type="region of interest" description="Disordered" evidence="1">
    <location>
        <begin position="261"/>
        <end position="281"/>
    </location>
</feature>
<feature type="region of interest" description="Disordered" evidence="1">
    <location>
        <begin position="111"/>
        <end position="136"/>
    </location>
</feature>
<protein>
    <submittedName>
        <fullName evidence="2">Uncharacterized protein</fullName>
    </submittedName>
</protein>
<feature type="compositionally biased region" description="Basic residues" evidence="1">
    <location>
        <begin position="264"/>
        <end position="278"/>
    </location>
</feature>
<keyword evidence="3" id="KW-1185">Reference proteome</keyword>
<reference evidence="2" key="1">
    <citation type="submission" date="2020-05" db="EMBL/GenBank/DDBJ databases">
        <title>Mycena genomes resolve the evolution of fungal bioluminescence.</title>
        <authorList>
            <person name="Tsai I.J."/>
        </authorList>
    </citation>
    <scope>NUCLEOTIDE SEQUENCE</scope>
    <source>
        <strain evidence="2">160909Yilan</strain>
    </source>
</reference>
<dbReference type="AlphaFoldDB" id="A0A8H7D6Q8"/>
<evidence type="ECO:0000313" key="3">
    <source>
        <dbReference type="Proteomes" id="UP000623467"/>
    </source>
</evidence>
<feature type="compositionally biased region" description="Basic and acidic residues" evidence="1">
    <location>
        <begin position="126"/>
        <end position="136"/>
    </location>
</feature>
<feature type="compositionally biased region" description="Polar residues" evidence="1">
    <location>
        <begin position="115"/>
        <end position="125"/>
    </location>
</feature>
<gene>
    <name evidence="2" type="ORF">MSAN_00998800</name>
</gene>
<name>A0A8H7D6Q8_9AGAR</name>
<dbReference type="OrthoDB" id="2757952at2759"/>
<dbReference type="Proteomes" id="UP000623467">
    <property type="component" value="Unassembled WGS sequence"/>
</dbReference>